<keyword evidence="4" id="KW-1185">Reference proteome</keyword>
<comment type="caution">
    <text evidence="3">The sequence shown here is derived from an EMBL/GenBank/DDBJ whole genome shotgun (WGS) entry which is preliminary data.</text>
</comment>
<sequence length="1151" mass="128878">MTQTLPQQLAVKSTFCQKQLPNQLTSAEYQELYRDSGIHPDLIELNFFHLEGNTALDRLFISDKLKRINTGAISYSILKRYRHIEAGGWWVSGVDVLNNYSDDLYGQFKPLQPRLSADKGKTIKYEGPPKHPTGIIALKVSPLLWHSVARLNRIKLFLSPLALRLRDRTTPISFWSWVINNPEVPLIITEGAKKAAALLSLGYAAIALPGIFNGYRQPKDEFGRKTGPAKLIPQLQVFATPGRKVYFAFDKDTKASTIANVNKAIAKTGKLFAKADVDVKVINWQESAKGIDDLIVEHGAEAFHQAYDKALSLETWLVRSSVRLTYKANIQVNRRYLGSLVEAEVRLGDEETGSPKGLAGASREDWETAKTSPSPQVPMSPSPLHIPNTAKLIGLKSPKGSGKTYLLEQIVERAIKEGKWVLLLTHRIQLGEALCQRVGLPYLTEIKTVEYGTTLGYGLCIDSLHPNSGAKFNADNWDDGIVIIDEAEQVIWHMLNSATCANERVEILAQFKTLIQNNLSGDGQVYLADADLSDVAIDYIRSLAGFHVDPFVVVNDWQPPKQQRWTIHNYEDKNSARLVRDLLSHIEAGGKPFISCSAQKLKSKWGTQNLESYLQQEFPDRKILRIDSETVADPSHPAYGCIAHLNEILPNYDLAIASPSIETGVSIECERTDRCHSEVPLTFQLLLQGIKTNLGKIKSVPHFDSVWAIAQGVQTVDSIRQALARIRASVPRYLWAAKRGFNKCMVGNGATVKKALIASTKNKASKNIRYLQLADTSLSDLDLDTNFQPESLNTWAKRGCYINLTMQNYRSSIVEGLIAEGHEVTAPPELKTEVLNCVTEVETQLKHVAKTKYQADCAHVADAPIPTDAQYQKLKDKRAKTKSERWVERKGNLVRRYGSDVPITPELVAKDDEGWYGKILSHYYLTVGRQHLIGRDLKQLRAIACHTKNRLWLPDFNRSLLSTSLRLLETLIIDLLKPGVEYRGSDPNLQLIAELAHANKRELKIFLGLTIVESDTPIKIAQKLLSLLGLKLTYIGRLGSREQRERVYVFESPSDGREEIFASWLQRDSAFTQVESTTDIYSVSTIGKDNNLSPLVDRTRETEHSIQPGTIVEWLKEKGTWIVQATTGIVAKIKDTYGKEVLVNCQELKPC</sequence>
<dbReference type="InterPro" id="IPR027417">
    <property type="entry name" value="P-loop_NTPase"/>
</dbReference>
<dbReference type="EMBL" id="JADWDC010000058">
    <property type="protein sequence ID" value="MCC0178901.1"/>
    <property type="molecule type" value="Genomic_DNA"/>
</dbReference>
<dbReference type="InterPro" id="IPR034154">
    <property type="entry name" value="TOPRIM_DnaG/twinkle"/>
</dbReference>
<dbReference type="Proteomes" id="UP000729733">
    <property type="component" value="Unassembled WGS sequence"/>
</dbReference>
<organism evidence="3 4">
    <name type="scientific">Waterburya agarophytonicola KI4</name>
    <dbReference type="NCBI Taxonomy" id="2874699"/>
    <lineage>
        <taxon>Bacteria</taxon>
        <taxon>Bacillati</taxon>
        <taxon>Cyanobacteriota</taxon>
        <taxon>Cyanophyceae</taxon>
        <taxon>Pleurocapsales</taxon>
        <taxon>Hyellaceae</taxon>
        <taxon>Waterburya</taxon>
        <taxon>Waterburya agarophytonicola</taxon>
    </lineage>
</organism>
<dbReference type="CDD" id="cd01029">
    <property type="entry name" value="TOPRIM_primases"/>
    <property type="match status" value="1"/>
</dbReference>
<evidence type="ECO:0000259" key="2">
    <source>
        <dbReference type="Pfam" id="PF12965"/>
    </source>
</evidence>
<gene>
    <name evidence="3" type="ORF">I4641_18185</name>
</gene>
<dbReference type="Gene3D" id="3.40.1360.10">
    <property type="match status" value="1"/>
</dbReference>
<reference evidence="3" key="1">
    <citation type="journal article" date="2021" name="Antonie Van Leeuwenhoek">
        <title>Draft genome and description of Waterburya agarophytonicola gen. nov. sp. nov. (Pleurocapsales, Cyanobacteria): a seaweed symbiont.</title>
        <authorList>
            <person name="Bonthond G."/>
            <person name="Shalygin S."/>
            <person name="Bayer T."/>
            <person name="Weinberger F."/>
        </authorList>
    </citation>
    <scope>NUCLEOTIDE SEQUENCE</scope>
    <source>
        <strain evidence="3">KI4</strain>
    </source>
</reference>
<dbReference type="AlphaFoldDB" id="A0A964FH84"/>
<dbReference type="PANTHER" id="PTHR34985:SF1">
    <property type="entry name" value="SLR0554 PROTEIN"/>
    <property type="match status" value="1"/>
</dbReference>
<evidence type="ECO:0000313" key="4">
    <source>
        <dbReference type="Proteomes" id="UP000729733"/>
    </source>
</evidence>
<dbReference type="PANTHER" id="PTHR34985">
    <property type="entry name" value="SLR0554 PROTEIN"/>
    <property type="match status" value="1"/>
</dbReference>
<evidence type="ECO:0000313" key="3">
    <source>
        <dbReference type="EMBL" id="MCC0178901.1"/>
    </source>
</evidence>
<dbReference type="NCBIfam" id="NF042913">
    <property type="entry name" value="CyRepA1"/>
    <property type="match status" value="1"/>
</dbReference>
<evidence type="ECO:0000256" key="1">
    <source>
        <dbReference type="SAM" id="MobiDB-lite"/>
    </source>
</evidence>
<dbReference type="InterPro" id="IPR049996">
    <property type="entry name" value="Slr7037-like"/>
</dbReference>
<name>A0A964FH84_9CYAN</name>
<accession>A0A964FH84</accession>
<dbReference type="SUPFAM" id="SSF52540">
    <property type="entry name" value="P-loop containing nucleoside triphosphate hydrolases"/>
    <property type="match status" value="1"/>
</dbReference>
<feature type="region of interest" description="Disordered" evidence="1">
    <location>
        <begin position="350"/>
        <end position="383"/>
    </location>
</feature>
<dbReference type="Pfam" id="PF12965">
    <property type="entry name" value="DUF3854"/>
    <property type="match status" value="1"/>
</dbReference>
<proteinExistence type="predicted"/>
<dbReference type="RefSeq" id="WP_229642004.1">
    <property type="nucleotide sequence ID" value="NZ_JADWDC010000058.1"/>
</dbReference>
<dbReference type="InterPro" id="IPR024385">
    <property type="entry name" value="DUF3854"/>
</dbReference>
<feature type="domain" description="DUF3854" evidence="2">
    <location>
        <begin position="174"/>
        <end position="302"/>
    </location>
</feature>
<protein>
    <submittedName>
        <fullName evidence="3">DUF3854 domain-containing protein</fullName>
    </submittedName>
</protein>